<dbReference type="InterPro" id="IPR002110">
    <property type="entry name" value="Ankyrin_rpt"/>
</dbReference>
<accession>A0ABY6M429</accession>
<dbReference type="Proteomes" id="UP001163328">
    <property type="component" value="Chromosome"/>
</dbReference>
<sequence length="493" mass="53896">MMKRIFIAAFLIASFFAKAQNNILLNGNFWKENPSLSLVQDQIAKGNNPSEANGGNHDVVSMAINNGADLEVIKFLINQPGNAVSKTTHDGRLYIHWAASKGNVELVKYLIEQGSDINRTDDKGATPVAFAASNGQKNTDVYELFFNAGIKPTQKYNGGATVLMLAIPQDQDLKLKEYFISKGLNIKDTDDLGRTAFDYAARNGNIEIMNNLLAQGVKPTQNALIFAAQGARFHNNNLETFEYLVNKAKVKPKAVGENGETVLHHLAKKPNQQEIIAYFITKKVDVNAVDKAGDNVLMVAAGAKDLATVQQILARTKNINAANNKGETALYAAVQKSTPEVITFLIEKGANADVVTKDGNLAFALVQAYQKPRPGQNSDEFVQKLNILKNQGVDFTATLADGSSLYHAAVVKNDMELLKMLEGFQIDINAKDDQGLTPIHKAAMMGQNDSILKYLLAHGAKKDVLTDFDETVYDIASENESFKANNVNIEFLK</sequence>
<dbReference type="PROSITE" id="PS50297">
    <property type="entry name" value="ANK_REP_REGION"/>
    <property type="match status" value="3"/>
</dbReference>
<keyword evidence="1" id="KW-0677">Repeat</keyword>
<reference evidence="5" key="1">
    <citation type="submission" date="2021-08" db="EMBL/GenBank/DDBJ databases">
        <title>Flavobacterium sp. strain CC-SYL302.</title>
        <authorList>
            <person name="Lin S.-Y."/>
            <person name="Lee T.-H."/>
            <person name="Young C.-C."/>
        </authorList>
    </citation>
    <scope>NUCLEOTIDE SEQUENCE</scope>
    <source>
        <strain evidence="5">CC-SYL302</strain>
    </source>
</reference>
<dbReference type="PANTHER" id="PTHR24166:SF48">
    <property type="entry name" value="PROTEIN VAPYRIN"/>
    <property type="match status" value="1"/>
</dbReference>
<evidence type="ECO:0000313" key="5">
    <source>
        <dbReference type="EMBL" id="UYW02619.1"/>
    </source>
</evidence>
<feature type="repeat" description="ANK" evidence="3">
    <location>
        <begin position="434"/>
        <end position="467"/>
    </location>
</feature>
<gene>
    <name evidence="5" type="ORF">K5I29_06575</name>
</gene>
<feature type="repeat" description="ANK" evidence="3">
    <location>
        <begin position="401"/>
        <end position="433"/>
    </location>
</feature>
<dbReference type="PROSITE" id="PS50088">
    <property type="entry name" value="ANK_REPEAT"/>
    <property type="match status" value="5"/>
</dbReference>
<protein>
    <submittedName>
        <fullName evidence="5">Ankyrin repeat domain-containing protein</fullName>
    </submittedName>
</protein>
<evidence type="ECO:0000256" key="2">
    <source>
        <dbReference type="ARBA" id="ARBA00023043"/>
    </source>
</evidence>
<keyword evidence="2 3" id="KW-0040">ANK repeat</keyword>
<organism evidence="5 6">
    <name type="scientific">Flavobacterium agricola</name>
    <dbReference type="NCBI Taxonomy" id="2870839"/>
    <lineage>
        <taxon>Bacteria</taxon>
        <taxon>Pseudomonadati</taxon>
        <taxon>Bacteroidota</taxon>
        <taxon>Flavobacteriia</taxon>
        <taxon>Flavobacteriales</taxon>
        <taxon>Flavobacteriaceae</taxon>
        <taxon>Flavobacterium</taxon>
    </lineage>
</organism>
<dbReference type="EMBL" id="CP081495">
    <property type="protein sequence ID" value="UYW02619.1"/>
    <property type="molecule type" value="Genomic_DNA"/>
</dbReference>
<dbReference type="InterPro" id="IPR036770">
    <property type="entry name" value="Ankyrin_rpt-contain_sf"/>
</dbReference>
<keyword evidence="6" id="KW-1185">Reference proteome</keyword>
<dbReference type="InterPro" id="IPR050889">
    <property type="entry name" value="Dendritic_Spine_Reg/Scaffold"/>
</dbReference>
<feature type="repeat" description="ANK" evidence="3">
    <location>
        <begin position="258"/>
        <end position="291"/>
    </location>
</feature>
<feature type="chain" id="PRO_5045111174" evidence="4">
    <location>
        <begin position="20"/>
        <end position="493"/>
    </location>
</feature>
<feature type="repeat" description="ANK" evidence="3">
    <location>
        <begin position="325"/>
        <end position="357"/>
    </location>
</feature>
<evidence type="ECO:0000313" key="6">
    <source>
        <dbReference type="Proteomes" id="UP001163328"/>
    </source>
</evidence>
<proteinExistence type="predicted"/>
<evidence type="ECO:0000256" key="3">
    <source>
        <dbReference type="PROSITE-ProRule" id="PRU00023"/>
    </source>
</evidence>
<evidence type="ECO:0000256" key="4">
    <source>
        <dbReference type="SAM" id="SignalP"/>
    </source>
</evidence>
<dbReference type="PANTHER" id="PTHR24166">
    <property type="entry name" value="ROLLING PEBBLES, ISOFORM B"/>
    <property type="match status" value="1"/>
</dbReference>
<feature type="repeat" description="ANK" evidence="3">
    <location>
        <begin position="90"/>
        <end position="122"/>
    </location>
</feature>
<dbReference type="Pfam" id="PF12796">
    <property type="entry name" value="Ank_2"/>
    <property type="match status" value="2"/>
</dbReference>
<name>A0ABY6M429_9FLAO</name>
<keyword evidence="4" id="KW-0732">Signal</keyword>
<dbReference type="SMART" id="SM00248">
    <property type="entry name" value="ANK"/>
    <property type="match status" value="10"/>
</dbReference>
<evidence type="ECO:0000256" key="1">
    <source>
        <dbReference type="ARBA" id="ARBA00022737"/>
    </source>
</evidence>
<dbReference type="Gene3D" id="1.25.40.20">
    <property type="entry name" value="Ankyrin repeat-containing domain"/>
    <property type="match status" value="3"/>
</dbReference>
<feature type="signal peptide" evidence="4">
    <location>
        <begin position="1"/>
        <end position="19"/>
    </location>
</feature>
<dbReference type="SUPFAM" id="SSF48403">
    <property type="entry name" value="Ankyrin repeat"/>
    <property type="match status" value="2"/>
</dbReference>
<dbReference type="Pfam" id="PF13637">
    <property type="entry name" value="Ank_4"/>
    <property type="match status" value="2"/>
</dbReference>